<comment type="subcellular location">
    <subcellularLocation>
        <location evidence="1">Cell membrane</location>
        <topology evidence="1">Multi-pass membrane protein</topology>
    </subcellularLocation>
</comment>
<protein>
    <recommendedName>
        <fullName evidence="7">ABC3 transporter permease C-terminal domain-containing protein</fullName>
    </recommendedName>
</protein>
<feature type="transmembrane region" description="Helical" evidence="6">
    <location>
        <begin position="713"/>
        <end position="737"/>
    </location>
</feature>
<dbReference type="PANTHER" id="PTHR30287">
    <property type="entry name" value="MEMBRANE COMPONENT OF PREDICTED ABC SUPERFAMILY METABOLITE UPTAKE TRANSPORTER"/>
    <property type="match status" value="1"/>
</dbReference>
<feature type="domain" description="ABC3 transporter permease C-terminal" evidence="7">
    <location>
        <begin position="256"/>
        <end position="372"/>
    </location>
</feature>
<proteinExistence type="predicted"/>
<keyword evidence="2" id="KW-1003">Cell membrane</keyword>
<comment type="caution">
    <text evidence="8">The sequence shown here is derived from an EMBL/GenBank/DDBJ whole genome shotgun (WGS) entry which is preliminary data.</text>
</comment>
<feature type="transmembrane region" description="Helical" evidence="6">
    <location>
        <begin position="20"/>
        <end position="39"/>
    </location>
</feature>
<dbReference type="AlphaFoldDB" id="A0A147F6Y7"/>
<keyword evidence="4 6" id="KW-1133">Transmembrane helix</keyword>
<dbReference type="EMBL" id="LDRV01000065">
    <property type="protein sequence ID" value="KTS11279.1"/>
    <property type="molecule type" value="Genomic_DNA"/>
</dbReference>
<feature type="transmembrane region" description="Helical" evidence="6">
    <location>
        <begin position="346"/>
        <end position="365"/>
    </location>
</feature>
<evidence type="ECO:0000313" key="9">
    <source>
        <dbReference type="Proteomes" id="UP000072189"/>
    </source>
</evidence>
<evidence type="ECO:0000256" key="1">
    <source>
        <dbReference type="ARBA" id="ARBA00004651"/>
    </source>
</evidence>
<dbReference type="RefSeq" id="WP_058614329.1">
    <property type="nucleotide sequence ID" value="NZ_LDRV01000065.1"/>
</dbReference>
<feature type="transmembrane region" description="Helical" evidence="6">
    <location>
        <begin position="253"/>
        <end position="272"/>
    </location>
</feature>
<dbReference type="PANTHER" id="PTHR30287:SF1">
    <property type="entry name" value="INNER MEMBRANE PROTEIN"/>
    <property type="match status" value="1"/>
</dbReference>
<dbReference type="InterPro" id="IPR003838">
    <property type="entry name" value="ABC3_permease_C"/>
</dbReference>
<gene>
    <name evidence="8" type="ORF">RSA3_10655</name>
</gene>
<evidence type="ECO:0000256" key="3">
    <source>
        <dbReference type="ARBA" id="ARBA00022692"/>
    </source>
</evidence>
<feature type="domain" description="ABC3 transporter permease C-terminal" evidence="7">
    <location>
        <begin position="630"/>
        <end position="743"/>
    </location>
</feature>
<dbReference type="Proteomes" id="UP000072189">
    <property type="component" value="Unassembled WGS sequence"/>
</dbReference>
<keyword evidence="3 6" id="KW-0812">Transmembrane</keyword>
<reference evidence="8 9" key="1">
    <citation type="journal article" date="2016" name="Front. Microbiol.">
        <title>Genomic Resource of Rice Seed Associated Bacteria.</title>
        <authorList>
            <person name="Midha S."/>
            <person name="Bansal K."/>
            <person name="Sharma S."/>
            <person name="Kumar N."/>
            <person name="Patil P.P."/>
            <person name="Chaudhry V."/>
            <person name="Patil P.B."/>
        </authorList>
    </citation>
    <scope>NUCLEOTIDE SEQUENCE [LARGE SCALE GENOMIC DNA]</scope>
    <source>
        <strain evidence="8 9">RSA3</strain>
    </source>
</reference>
<feature type="transmembrane region" description="Helical" evidence="6">
    <location>
        <begin position="624"/>
        <end position="649"/>
    </location>
</feature>
<keyword evidence="5 6" id="KW-0472">Membrane</keyword>
<sequence>MSVAALLRRKLVRDLRIRAAQFGAVFVMSALCLAVYGGLEGGWRGMQVEQGRMDAEAHLADVWITASSVSPEQFDALRGLPGVSDAETSGLVDATVVDGRSVLVVSALPERIDVPEPVDGGLDGLSDDRIALDAAFASAHALRVGDTVRLRIAGTDHSFTVAASVRAVDRVSDTGVDGLYAPDPAAYGYAYVSRQQMQALGPSRVSVALAGSPEQIMAEAPGLLGAERLTISDRSSQPGVVGLSDRIRQIRSLSLLFLSLFVVVAMLAMFTSMRRLVDMQQRDIATLKALGVTDAELRRHYSQYAVVVALGAFVGFAFAPVLSLFVLDSQRSSFGLIAWMPAYTPAPVALAVALVAGASIVSVVATRGARRAEPAAAMRGGAATTRRVFPRLRRLSPLNAWGLREIAVARGRLLTALAATVGGTTLLIAGFGMPDSLHHQVARSFESQYRFDAQARLSPGAWSQQGEALASGIADVQWQMTFLAPGDALSGGEAVNVLSDGDLYRLSDADTAVALPADGALVSIALADARGIALGDEVTVLPPGSARGVAVTVRGVTDAAEPQGLFLSRSAWERAGGVFEPNVLLARGAEAAEVLDGRPGIASVLTHDARRANAEQVIDGLGDVFALIKGFGLLLTMVVLVNLGALAFAERTRDYATLAVLGVRPREIRALLLRENVAVTVAGALIGIPTGIAFLSAYLAVFRTDRIVYAPAASPAAIALCVVIVVGCGLSASFLLARRLRRVDVLGALKGAE</sequence>
<evidence type="ECO:0000256" key="6">
    <source>
        <dbReference type="SAM" id="Phobius"/>
    </source>
</evidence>
<dbReference type="PATRIC" id="fig|2033.7.peg.2883"/>
<feature type="transmembrane region" description="Helical" evidence="6">
    <location>
        <begin position="304"/>
        <end position="326"/>
    </location>
</feature>
<dbReference type="Pfam" id="PF02687">
    <property type="entry name" value="FtsX"/>
    <property type="match status" value="2"/>
</dbReference>
<dbReference type="InterPro" id="IPR038766">
    <property type="entry name" value="Membrane_comp_ABC_pdt"/>
</dbReference>
<accession>A0A147F6Y7</accession>
<feature type="transmembrane region" description="Helical" evidence="6">
    <location>
        <begin position="677"/>
        <end position="701"/>
    </location>
</feature>
<evidence type="ECO:0000259" key="7">
    <source>
        <dbReference type="Pfam" id="PF02687"/>
    </source>
</evidence>
<feature type="transmembrane region" description="Helical" evidence="6">
    <location>
        <begin position="413"/>
        <end position="433"/>
    </location>
</feature>
<evidence type="ECO:0000313" key="8">
    <source>
        <dbReference type="EMBL" id="KTS11279.1"/>
    </source>
</evidence>
<evidence type="ECO:0000256" key="2">
    <source>
        <dbReference type="ARBA" id="ARBA00022475"/>
    </source>
</evidence>
<organism evidence="8 9">
    <name type="scientific">Microbacterium testaceum</name>
    <name type="common">Aureobacterium testaceum</name>
    <name type="synonym">Brevibacterium testaceum</name>
    <dbReference type="NCBI Taxonomy" id="2033"/>
    <lineage>
        <taxon>Bacteria</taxon>
        <taxon>Bacillati</taxon>
        <taxon>Actinomycetota</taxon>
        <taxon>Actinomycetes</taxon>
        <taxon>Micrococcales</taxon>
        <taxon>Microbacteriaceae</taxon>
        <taxon>Microbacterium</taxon>
    </lineage>
</organism>
<dbReference type="GO" id="GO:0005886">
    <property type="term" value="C:plasma membrane"/>
    <property type="evidence" value="ECO:0007669"/>
    <property type="project" value="UniProtKB-SubCell"/>
</dbReference>
<evidence type="ECO:0000256" key="5">
    <source>
        <dbReference type="ARBA" id="ARBA00023136"/>
    </source>
</evidence>
<evidence type="ECO:0000256" key="4">
    <source>
        <dbReference type="ARBA" id="ARBA00022989"/>
    </source>
</evidence>
<name>A0A147F6Y7_MICTE</name>